<accession>A0A653XPD1</accession>
<dbReference type="EMBL" id="CABWMH010000027">
    <property type="protein sequence ID" value="VXC31931.1"/>
    <property type="molecule type" value="Genomic_DNA"/>
</dbReference>
<dbReference type="Gene3D" id="3.40.50.880">
    <property type="match status" value="1"/>
</dbReference>
<dbReference type="CDD" id="cd03138">
    <property type="entry name" value="GATase1_AraC_2"/>
    <property type="match status" value="1"/>
</dbReference>
<evidence type="ECO:0000313" key="5">
    <source>
        <dbReference type="EMBL" id="VXC31931.1"/>
    </source>
</evidence>
<dbReference type="EMBL" id="JABWPM010000049">
    <property type="protein sequence ID" value="NUY99265.1"/>
    <property type="molecule type" value="Genomic_DNA"/>
</dbReference>
<dbReference type="InterPro" id="IPR052158">
    <property type="entry name" value="INH-QAR"/>
</dbReference>
<dbReference type="InterPro" id="IPR029062">
    <property type="entry name" value="Class_I_gatase-like"/>
</dbReference>
<keyword evidence="1" id="KW-0805">Transcription regulation</keyword>
<organism evidence="4 7">
    <name type="scientific">Pantoea brenneri</name>
    <dbReference type="NCBI Taxonomy" id="472694"/>
    <lineage>
        <taxon>Bacteria</taxon>
        <taxon>Pseudomonadati</taxon>
        <taxon>Pseudomonadota</taxon>
        <taxon>Gammaproteobacteria</taxon>
        <taxon>Enterobacterales</taxon>
        <taxon>Erwiniaceae</taxon>
        <taxon>Pantoea</taxon>
    </lineage>
</organism>
<proteinExistence type="predicted"/>
<dbReference type="Proteomes" id="UP000566985">
    <property type="component" value="Unassembled WGS sequence"/>
</dbReference>
<dbReference type="RefSeq" id="WP_048242218.1">
    <property type="nucleotide sequence ID" value="NZ_JABWPE010000050.1"/>
</dbReference>
<dbReference type="Proteomes" id="UP000433737">
    <property type="component" value="Unassembled WGS sequence"/>
</dbReference>
<evidence type="ECO:0000313" key="4">
    <source>
        <dbReference type="EMBL" id="NUY99265.1"/>
    </source>
</evidence>
<protein>
    <submittedName>
        <fullName evidence="5">Carnitine catabolism transcriptional activator</fullName>
    </submittedName>
    <submittedName>
        <fullName evidence="4">Helix-turn-helix domain-containing protein</fullName>
    </submittedName>
</protein>
<dbReference type="SMART" id="SM00342">
    <property type="entry name" value="HTH_ARAC"/>
    <property type="match status" value="1"/>
</dbReference>
<evidence type="ECO:0000313" key="7">
    <source>
        <dbReference type="Proteomes" id="UP000566985"/>
    </source>
</evidence>
<feature type="domain" description="HTH araC/xylS-type" evidence="3">
    <location>
        <begin position="223"/>
        <end position="321"/>
    </location>
</feature>
<dbReference type="GO" id="GO:0043565">
    <property type="term" value="F:sequence-specific DNA binding"/>
    <property type="evidence" value="ECO:0007669"/>
    <property type="project" value="InterPro"/>
</dbReference>
<dbReference type="SUPFAM" id="SSF52317">
    <property type="entry name" value="Class I glutamine amidotransferase-like"/>
    <property type="match status" value="1"/>
</dbReference>
<gene>
    <name evidence="5" type="primary">cdhR</name>
    <name evidence="4" type="ORF">HU668_22800</name>
    <name evidence="5" type="ORF">PANT111_330003</name>
</gene>
<dbReference type="AlphaFoldDB" id="A0A653XPD1"/>
<dbReference type="PANTHER" id="PTHR43130">
    <property type="entry name" value="ARAC-FAMILY TRANSCRIPTIONAL REGULATOR"/>
    <property type="match status" value="1"/>
</dbReference>
<sequence length="328" mass="35832">MKKIVIIASPGCLASGYTGLADMFSLAGRAISAARKEPSPFNIMTASPDGRPVTDGSGRLLTADAALADIKSCDAVLIPGFVPDASNTPPQLGKLGSIASWIRQQYVHGALACGSCSGVFMLGEAGLLNGRKCTTTWWLYDELKRRYPRANAIWGNALTEDNRIVTAGGPLSWIDVALHVVRQLEGTEAARIAAEFAVVDTTPPARAVYMPTAHLSRPDSILPGAEFFIRQEASTLLTTRELCRRLAISERTFHRRIKAETGESPKQFIDRIRCEMARLALETSAKTIKQIAADAGYADEGSFRRVFSRMTGMNPALYRRWVKDRTRE</sequence>
<dbReference type="PANTHER" id="PTHR43130:SF11">
    <property type="entry name" value="TRANSCRIPTIONAL REGULATORY PROTEIN"/>
    <property type="match status" value="1"/>
</dbReference>
<dbReference type="GeneID" id="57348043"/>
<keyword evidence="2" id="KW-0804">Transcription</keyword>
<evidence type="ECO:0000256" key="2">
    <source>
        <dbReference type="ARBA" id="ARBA00023163"/>
    </source>
</evidence>
<dbReference type="Gene3D" id="1.10.10.60">
    <property type="entry name" value="Homeodomain-like"/>
    <property type="match status" value="1"/>
</dbReference>
<reference evidence="5 6" key="1">
    <citation type="submission" date="2019-10" db="EMBL/GenBank/DDBJ databases">
        <authorList>
            <person name="Karimi E."/>
        </authorList>
    </citation>
    <scope>NUCLEOTIDE SEQUENCE [LARGE SCALE GENOMIC DNA]</scope>
    <source>
        <strain evidence="5">Pantoea sp. 111</strain>
    </source>
</reference>
<dbReference type="InterPro" id="IPR002818">
    <property type="entry name" value="DJ-1/PfpI"/>
</dbReference>
<evidence type="ECO:0000259" key="3">
    <source>
        <dbReference type="PROSITE" id="PS01124"/>
    </source>
</evidence>
<dbReference type="SUPFAM" id="SSF46689">
    <property type="entry name" value="Homeodomain-like"/>
    <property type="match status" value="1"/>
</dbReference>
<dbReference type="Pfam" id="PF12833">
    <property type="entry name" value="HTH_18"/>
    <property type="match status" value="1"/>
</dbReference>
<comment type="caution">
    <text evidence="4">The sequence shown here is derived from an EMBL/GenBank/DDBJ whole genome shotgun (WGS) entry which is preliminary data.</text>
</comment>
<evidence type="ECO:0000313" key="6">
    <source>
        <dbReference type="Proteomes" id="UP000433737"/>
    </source>
</evidence>
<dbReference type="Pfam" id="PF01965">
    <property type="entry name" value="DJ-1_PfpI"/>
    <property type="match status" value="1"/>
</dbReference>
<dbReference type="InterPro" id="IPR018060">
    <property type="entry name" value="HTH_AraC"/>
</dbReference>
<reference evidence="4 7" key="2">
    <citation type="submission" date="2020-05" db="EMBL/GenBank/DDBJ databases">
        <title>Whole Genome Sequences of Enterobacteriales Associated with the International Space Station.</title>
        <authorList>
            <person name="Bharadwaj A."/>
            <person name="Daudu R."/>
            <person name="Singh N."/>
            <person name="Wood J."/>
            <person name="Debieu M."/>
            <person name="Mason C."/>
            <person name="Wang C."/>
            <person name="Venkateswaran K."/>
        </authorList>
    </citation>
    <scope>NUCLEOTIDE SEQUENCE [LARGE SCALE GENOMIC DNA]</scope>
    <source>
        <strain evidence="4 7">IF5SW-B1</strain>
    </source>
</reference>
<dbReference type="InterPro" id="IPR009057">
    <property type="entry name" value="Homeodomain-like_sf"/>
</dbReference>
<evidence type="ECO:0000256" key="1">
    <source>
        <dbReference type="ARBA" id="ARBA00023015"/>
    </source>
</evidence>
<dbReference type="PROSITE" id="PS01124">
    <property type="entry name" value="HTH_ARAC_FAMILY_2"/>
    <property type="match status" value="1"/>
</dbReference>
<name>A0A653XPD1_9GAMM</name>
<dbReference type="GO" id="GO:0003700">
    <property type="term" value="F:DNA-binding transcription factor activity"/>
    <property type="evidence" value="ECO:0007669"/>
    <property type="project" value="InterPro"/>
</dbReference>